<reference evidence="1 2" key="1">
    <citation type="submission" date="2019-03" db="EMBL/GenBank/DDBJ databases">
        <authorList>
            <person name="Kim M.K.M."/>
        </authorList>
    </citation>
    <scope>NUCLEOTIDE SEQUENCE [LARGE SCALE GENOMIC DNA]</scope>
    <source>
        <strain evidence="1 2">18JY21-1</strain>
    </source>
</reference>
<dbReference type="Proteomes" id="UP000295418">
    <property type="component" value="Unassembled WGS sequence"/>
</dbReference>
<proteinExistence type="predicted"/>
<sequence length="182" mass="20559">MIDNSILEAIESFCCQHVSPKIKLMVPNDDDITDYQLMHPNVFIGWLPPPNQLEDVPLQLPDGVKKAIPAMVIGMDDGEDDGNDAGINIRISFIVYNPGHYPKDGGVLPDFKGYRDLLNFIFICRQQLSSRYLVEDGKTTAQKPFSWGMYQQQPMPYWVGYLTFRATAAILPFISSTDLIQD</sequence>
<comment type="caution">
    <text evidence="1">The sequence shown here is derived from an EMBL/GenBank/DDBJ whole genome shotgun (WGS) entry which is preliminary data.</text>
</comment>
<evidence type="ECO:0000313" key="1">
    <source>
        <dbReference type="EMBL" id="TCZ73054.1"/>
    </source>
</evidence>
<gene>
    <name evidence="1" type="ORF">E0485_21790</name>
</gene>
<keyword evidence="2" id="KW-1185">Reference proteome</keyword>
<dbReference type="AlphaFoldDB" id="A0A4R4E0U9"/>
<dbReference type="RefSeq" id="WP_132420180.1">
    <property type="nucleotide sequence ID" value="NZ_SKFG01000035.1"/>
</dbReference>
<organism evidence="1 2">
    <name type="scientific">Paenibacillus albiflavus</name>
    <dbReference type="NCBI Taxonomy" id="2545760"/>
    <lineage>
        <taxon>Bacteria</taxon>
        <taxon>Bacillati</taxon>
        <taxon>Bacillota</taxon>
        <taxon>Bacilli</taxon>
        <taxon>Bacillales</taxon>
        <taxon>Paenibacillaceae</taxon>
        <taxon>Paenibacillus</taxon>
    </lineage>
</organism>
<protein>
    <submittedName>
        <fullName evidence="1">Uncharacterized protein</fullName>
    </submittedName>
</protein>
<dbReference type="EMBL" id="SKFG01000035">
    <property type="protein sequence ID" value="TCZ73054.1"/>
    <property type="molecule type" value="Genomic_DNA"/>
</dbReference>
<dbReference type="OrthoDB" id="9802878at2"/>
<accession>A0A4R4E0U9</accession>
<name>A0A4R4E0U9_9BACL</name>
<evidence type="ECO:0000313" key="2">
    <source>
        <dbReference type="Proteomes" id="UP000295418"/>
    </source>
</evidence>